<gene>
    <name evidence="2" type="ORF">S03H2_48720</name>
</gene>
<accession>X1JA75</accession>
<reference evidence="2" key="1">
    <citation type="journal article" date="2014" name="Front. Microbiol.">
        <title>High frequency of phylogenetically diverse reductive dehalogenase-homologous genes in deep subseafloor sedimentary metagenomes.</title>
        <authorList>
            <person name="Kawai M."/>
            <person name="Futagami T."/>
            <person name="Toyoda A."/>
            <person name="Takaki Y."/>
            <person name="Nishi S."/>
            <person name="Hori S."/>
            <person name="Arai W."/>
            <person name="Tsubouchi T."/>
            <person name="Morono Y."/>
            <person name="Uchiyama I."/>
            <person name="Ito T."/>
            <person name="Fujiyama A."/>
            <person name="Inagaki F."/>
            <person name="Takami H."/>
        </authorList>
    </citation>
    <scope>NUCLEOTIDE SEQUENCE</scope>
    <source>
        <strain evidence="2">Expedition CK06-06</strain>
    </source>
</reference>
<proteinExistence type="predicted"/>
<evidence type="ECO:0000256" key="1">
    <source>
        <dbReference type="SAM" id="Phobius"/>
    </source>
</evidence>
<comment type="caution">
    <text evidence="2">The sequence shown here is derived from an EMBL/GenBank/DDBJ whole genome shotgun (WGS) entry which is preliminary data.</text>
</comment>
<keyword evidence="1" id="KW-0812">Transmembrane</keyword>
<feature type="transmembrane region" description="Helical" evidence="1">
    <location>
        <begin position="48"/>
        <end position="67"/>
    </location>
</feature>
<dbReference type="EMBL" id="BARU01030736">
    <property type="protein sequence ID" value="GAH66658.1"/>
    <property type="molecule type" value="Genomic_DNA"/>
</dbReference>
<keyword evidence="1" id="KW-1133">Transmembrane helix</keyword>
<organism evidence="2">
    <name type="scientific">marine sediment metagenome</name>
    <dbReference type="NCBI Taxonomy" id="412755"/>
    <lineage>
        <taxon>unclassified sequences</taxon>
        <taxon>metagenomes</taxon>
        <taxon>ecological metagenomes</taxon>
    </lineage>
</organism>
<dbReference type="AlphaFoldDB" id="X1JA75"/>
<keyword evidence="1" id="KW-0472">Membrane</keyword>
<protein>
    <submittedName>
        <fullName evidence="2">Uncharacterized protein</fullName>
    </submittedName>
</protein>
<name>X1JA75_9ZZZZ</name>
<feature type="transmembrane region" description="Helical" evidence="1">
    <location>
        <begin position="20"/>
        <end position="41"/>
    </location>
</feature>
<evidence type="ECO:0000313" key="2">
    <source>
        <dbReference type="EMBL" id="GAH66658.1"/>
    </source>
</evidence>
<sequence length="71" mass="8057">MTVFTLIRSFELGFIYLQTTRIHAMAIVLIGIIYLLTGLNFRTHLLRWSLLCAGIGADLLLGARYLIDVIF</sequence>